<evidence type="ECO:0000256" key="3">
    <source>
        <dbReference type="ARBA" id="ARBA00022692"/>
    </source>
</evidence>
<keyword evidence="4 6" id="KW-1133">Transmembrane helix</keyword>
<evidence type="ECO:0000313" key="8">
    <source>
        <dbReference type="EMBL" id="TFE90191.1"/>
    </source>
</evidence>
<evidence type="ECO:0000256" key="4">
    <source>
        <dbReference type="ARBA" id="ARBA00022989"/>
    </source>
</evidence>
<dbReference type="InterPro" id="IPR052984">
    <property type="entry name" value="UPF0421"/>
</dbReference>
<dbReference type="EMBL" id="MYFO01000005">
    <property type="protein sequence ID" value="TFE90191.1"/>
    <property type="molecule type" value="Genomic_DNA"/>
</dbReference>
<dbReference type="GO" id="GO:0005886">
    <property type="term" value="C:plasma membrane"/>
    <property type="evidence" value="ECO:0007669"/>
    <property type="project" value="UniProtKB-SubCell"/>
</dbReference>
<feature type="transmembrane region" description="Helical" evidence="6">
    <location>
        <begin position="72"/>
        <end position="89"/>
    </location>
</feature>
<dbReference type="Pfam" id="PF06081">
    <property type="entry name" value="ArAE_1"/>
    <property type="match status" value="1"/>
</dbReference>
<comment type="caution">
    <text evidence="8">The sequence shown here is derived from an EMBL/GenBank/DDBJ whole genome shotgun (WGS) entry which is preliminary data.</text>
</comment>
<dbReference type="Proteomes" id="UP000298246">
    <property type="component" value="Unassembled WGS sequence"/>
</dbReference>
<dbReference type="PANTHER" id="PTHR40064">
    <property type="entry name" value="MEMBRANE PROTEIN-RELATED"/>
    <property type="match status" value="1"/>
</dbReference>
<comment type="subcellular location">
    <subcellularLocation>
        <location evidence="1">Cell membrane</location>
        <topology evidence="1">Multi-pass membrane protein</topology>
    </subcellularLocation>
</comment>
<dbReference type="PANTHER" id="PTHR40064:SF1">
    <property type="entry name" value="MEMBRANE PROTEIN"/>
    <property type="match status" value="1"/>
</dbReference>
<reference evidence="8 9" key="1">
    <citation type="submission" date="2017-03" db="EMBL/GenBank/DDBJ databases">
        <title>Isolation of Levoglucosan Utilizing Bacteria.</title>
        <authorList>
            <person name="Arya A.S."/>
        </authorList>
    </citation>
    <scope>NUCLEOTIDE SEQUENCE [LARGE SCALE GENOMIC DNA]</scope>
    <source>
        <strain evidence="8 9">MEC069</strain>
    </source>
</reference>
<dbReference type="AlphaFoldDB" id="A0A4Y8Q9A6"/>
<keyword evidence="5 6" id="KW-0472">Membrane</keyword>
<dbReference type="Pfam" id="PF11728">
    <property type="entry name" value="ArAE_1_C"/>
    <property type="match status" value="1"/>
</dbReference>
<feature type="transmembrane region" description="Helical" evidence="6">
    <location>
        <begin position="49"/>
        <end position="66"/>
    </location>
</feature>
<evidence type="ECO:0000313" key="9">
    <source>
        <dbReference type="Proteomes" id="UP000298246"/>
    </source>
</evidence>
<evidence type="ECO:0000256" key="6">
    <source>
        <dbReference type="SAM" id="Phobius"/>
    </source>
</evidence>
<dbReference type="InterPro" id="IPR010343">
    <property type="entry name" value="ArAE_1"/>
</dbReference>
<dbReference type="InterPro" id="IPR021062">
    <property type="entry name" value="ArAE_1_C"/>
</dbReference>
<dbReference type="Gene3D" id="1.20.120.940">
    <property type="entry name" value="Putative aromatic acid exporter, C-terminal domain"/>
    <property type="match status" value="1"/>
</dbReference>
<evidence type="ECO:0000256" key="5">
    <source>
        <dbReference type="ARBA" id="ARBA00023136"/>
    </source>
</evidence>
<feature type="domain" description="Putative aromatic acid exporter C-terminal" evidence="7">
    <location>
        <begin position="144"/>
        <end position="307"/>
    </location>
</feature>
<sequence length="319" mass="35738">MGFRVLKTALAVVISIYLAIWLGLHSPASAGLLAILGIEVTKKKGVRSALFRIAASLIGLAFGWLLFGVFGYHVWVIGLFIALVYPLLYRLGISEGAVTGSVVMFHLFVGQTVGLTAIGNEVALLLVGLGTATLINIAYMPKPDRKLVALKEQVEHHFSEIFFRIADHLRDNSSIWDGRELLEAGSAIERGAELAKRSMDNTLFFGGDPYWRVYFYMRGEQLESIHRMAALIAQVYETLPQGESVAEVLEDLSEDVRQEYYSGRAEQRLRELELRYREMALPATRAEFEVRSALLQLTRELQMYLSVAKKQKKQRPEAG</sequence>
<name>A0A4Y8Q9A6_9BACL</name>
<accession>A0A4Y8Q9A6</accession>
<keyword evidence="9" id="KW-1185">Reference proteome</keyword>
<proteinExistence type="predicted"/>
<feature type="transmembrane region" description="Helical" evidence="6">
    <location>
        <begin position="12"/>
        <end position="37"/>
    </location>
</feature>
<protein>
    <recommendedName>
        <fullName evidence="7">Putative aromatic acid exporter C-terminal domain-containing protein</fullName>
    </recommendedName>
</protein>
<evidence type="ECO:0000256" key="1">
    <source>
        <dbReference type="ARBA" id="ARBA00004651"/>
    </source>
</evidence>
<evidence type="ECO:0000259" key="7">
    <source>
        <dbReference type="Pfam" id="PF11728"/>
    </source>
</evidence>
<dbReference type="InterPro" id="IPR038323">
    <property type="entry name" value="ArAE_1_C_sf"/>
</dbReference>
<organism evidence="8 9">
    <name type="scientific">Paenibacillus athensensis</name>
    <dbReference type="NCBI Taxonomy" id="1967502"/>
    <lineage>
        <taxon>Bacteria</taxon>
        <taxon>Bacillati</taxon>
        <taxon>Bacillota</taxon>
        <taxon>Bacilli</taxon>
        <taxon>Bacillales</taxon>
        <taxon>Paenibacillaceae</taxon>
        <taxon>Paenibacillus</taxon>
    </lineage>
</organism>
<dbReference type="RefSeq" id="WP_134750698.1">
    <property type="nucleotide sequence ID" value="NZ_MYFO02000001.1"/>
</dbReference>
<keyword evidence="2" id="KW-1003">Cell membrane</keyword>
<evidence type="ECO:0000256" key="2">
    <source>
        <dbReference type="ARBA" id="ARBA00022475"/>
    </source>
</evidence>
<gene>
    <name evidence="8" type="ORF">B5M42_05850</name>
</gene>
<dbReference type="OrthoDB" id="357521at2"/>
<keyword evidence="3 6" id="KW-0812">Transmembrane</keyword>